<dbReference type="Proteomes" id="UP001234581">
    <property type="component" value="Unassembled WGS sequence"/>
</dbReference>
<evidence type="ECO:0000256" key="14">
    <source>
        <dbReference type="ARBA" id="ARBA00023140"/>
    </source>
</evidence>
<keyword evidence="21" id="KW-1185">Reference proteome</keyword>
<dbReference type="GO" id="GO:0016562">
    <property type="term" value="P:protein import into peroxisome matrix, receptor recycling"/>
    <property type="evidence" value="ECO:0007669"/>
    <property type="project" value="UniProtKB-ARBA"/>
</dbReference>
<dbReference type="PROSITE" id="PS00518">
    <property type="entry name" value="ZF_RING_1"/>
    <property type="match status" value="1"/>
</dbReference>
<dbReference type="InterPro" id="IPR006845">
    <property type="entry name" value="Pex_N"/>
</dbReference>
<keyword evidence="7" id="KW-0479">Metal-binding</keyword>
<dbReference type="GO" id="GO:0008270">
    <property type="term" value="F:zinc ion binding"/>
    <property type="evidence" value="ECO:0007669"/>
    <property type="project" value="UniProtKB-KW"/>
</dbReference>
<evidence type="ECO:0000256" key="13">
    <source>
        <dbReference type="ARBA" id="ARBA00023136"/>
    </source>
</evidence>
<evidence type="ECO:0000256" key="11">
    <source>
        <dbReference type="ARBA" id="ARBA00022927"/>
    </source>
</evidence>
<dbReference type="SUPFAM" id="SSF57850">
    <property type="entry name" value="RING/U-box"/>
    <property type="match status" value="1"/>
</dbReference>
<dbReference type="EMBL" id="JARTCD010000061">
    <property type="protein sequence ID" value="KAJ8654420.1"/>
    <property type="molecule type" value="Genomic_DNA"/>
</dbReference>
<evidence type="ECO:0000259" key="19">
    <source>
        <dbReference type="PROSITE" id="PS50089"/>
    </source>
</evidence>
<accession>A0AAD7UXS3</accession>
<evidence type="ECO:0000256" key="5">
    <source>
        <dbReference type="ARBA" id="ARBA00022679"/>
    </source>
</evidence>
<evidence type="ECO:0000256" key="4">
    <source>
        <dbReference type="ARBA" id="ARBA00022448"/>
    </source>
</evidence>
<dbReference type="GO" id="GO:0061630">
    <property type="term" value="F:ubiquitin protein ligase activity"/>
    <property type="evidence" value="ECO:0007669"/>
    <property type="project" value="UniProtKB-EC"/>
</dbReference>
<keyword evidence="14" id="KW-0576">Peroxisome</keyword>
<evidence type="ECO:0000256" key="15">
    <source>
        <dbReference type="ARBA" id="ARBA00032511"/>
    </source>
</evidence>
<evidence type="ECO:0000256" key="12">
    <source>
        <dbReference type="ARBA" id="ARBA00022989"/>
    </source>
</evidence>
<dbReference type="PROSITE" id="PS50089">
    <property type="entry name" value="ZF_RING_2"/>
    <property type="match status" value="1"/>
</dbReference>
<proteinExistence type="inferred from homology"/>
<evidence type="ECO:0000256" key="2">
    <source>
        <dbReference type="ARBA" id="ARBA00004906"/>
    </source>
</evidence>
<dbReference type="Gene3D" id="3.30.40.10">
    <property type="entry name" value="Zinc/RING finger domain, C3HC4 (zinc finger)"/>
    <property type="match status" value="1"/>
</dbReference>
<dbReference type="InterPro" id="IPR045859">
    <property type="entry name" value="RING-HC_PEX2"/>
</dbReference>
<reference evidence="20 21" key="1">
    <citation type="submission" date="2023-03" db="EMBL/GenBank/DDBJ databases">
        <title>Genome sequence of Lichtheimia ornata CBS 291.66.</title>
        <authorList>
            <person name="Mohabir J.T."/>
            <person name="Shea T.P."/>
            <person name="Kurbessoian T."/>
            <person name="Berby B."/>
            <person name="Fontaine J."/>
            <person name="Livny J."/>
            <person name="Gnirke A."/>
            <person name="Stajich J.E."/>
            <person name="Cuomo C.A."/>
        </authorList>
    </citation>
    <scope>NUCLEOTIDE SEQUENCE [LARGE SCALE GENOMIC DNA]</scope>
    <source>
        <strain evidence="20">CBS 291.66</strain>
    </source>
</reference>
<dbReference type="PANTHER" id="PTHR48178">
    <property type="entry name" value="PEROXISOME BIOGENESIS FACTOR 2"/>
    <property type="match status" value="1"/>
</dbReference>
<keyword evidence="9" id="KW-0833">Ubl conjugation pathway</keyword>
<dbReference type="GeneID" id="83217266"/>
<evidence type="ECO:0000256" key="8">
    <source>
        <dbReference type="ARBA" id="ARBA00022771"/>
    </source>
</evidence>
<keyword evidence="10" id="KW-0862">Zinc</keyword>
<dbReference type="Pfam" id="PF04757">
    <property type="entry name" value="Pex2_Pex12"/>
    <property type="match status" value="1"/>
</dbReference>
<keyword evidence="6" id="KW-0812">Transmembrane</keyword>
<keyword evidence="4" id="KW-0813">Transport</keyword>
<evidence type="ECO:0000256" key="7">
    <source>
        <dbReference type="ARBA" id="ARBA00022723"/>
    </source>
</evidence>
<evidence type="ECO:0000256" key="1">
    <source>
        <dbReference type="ARBA" id="ARBA00004585"/>
    </source>
</evidence>
<dbReference type="EC" id="2.3.2.36" evidence="17"/>
<keyword evidence="11" id="KW-0653">Protein transport</keyword>
<gene>
    <name evidence="20" type="ORF">O0I10_009861</name>
</gene>
<comment type="catalytic activity">
    <reaction evidence="16">
        <text>[E2 ubiquitin-conjugating enzyme]-S-ubiquitinyl-L-cysteine + [acceptor protein]-L-cysteine = [E2 ubiquitin-conjugating enzyme]-L-cysteine + [acceptor protein]-S-ubiquitinyl-L-cysteine.</text>
        <dbReference type="EC" id="2.3.2.36"/>
    </reaction>
</comment>
<dbReference type="InterPro" id="IPR013083">
    <property type="entry name" value="Znf_RING/FYVE/PHD"/>
</dbReference>
<evidence type="ECO:0000256" key="6">
    <source>
        <dbReference type="ARBA" id="ARBA00022692"/>
    </source>
</evidence>
<protein>
    <recommendedName>
        <fullName evidence="17">RING-type E3 ubiquitin transferase (cysteine targeting)</fullName>
        <ecNumber evidence="17">2.3.2.36</ecNumber>
    </recommendedName>
    <alternativeName>
        <fullName evidence="15">Peroxin-2</fullName>
    </alternativeName>
</protein>
<evidence type="ECO:0000256" key="18">
    <source>
        <dbReference type="PROSITE-ProRule" id="PRU00175"/>
    </source>
</evidence>
<dbReference type="InterPro" id="IPR001841">
    <property type="entry name" value="Znf_RING"/>
</dbReference>
<evidence type="ECO:0000256" key="16">
    <source>
        <dbReference type="ARBA" id="ARBA00034438"/>
    </source>
</evidence>
<evidence type="ECO:0000256" key="10">
    <source>
        <dbReference type="ARBA" id="ARBA00022833"/>
    </source>
</evidence>
<evidence type="ECO:0000256" key="17">
    <source>
        <dbReference type="ARBA" id="ARBA00034523"/>
    </source>
</evidence>
<evidence type="ECO:0000313" key="20">
    <source>
        <dbReference type="EMBL" id="KAJ8654420.1"/>
    </source>
</evidence>
<keyword evidence="12" id="KW-1133">Transmembrane helix</keyword>
<comment type="similarity">
    <text evidence="3">Belongs to the pex2/pex10/pex12 family.</text>
</comment>
<organism evidence="20 21">
    <name type="scientific">Lichtheimia ornata</name>
    <dbReference type="NCBI Taxonomy" id="688661"/>
    <lineage>
        <taxon>Eukaryota</taxon>
        <taxon>Fungi</taxon>
        <taxon>Fungi incertae sedis</taxon>
        <taxon>Mucoromycota</taxon>
        <taxon>Mucoromycotina</taxon>
        <taxon>Mucoromycetes</taxon>
        <taxon>Mucorales</taxon>
        <taxon>Lichtheimiaceae</taxon>
        <taxon>Lichtheimia</taxon>
    </lineage>
</organism>
<keyword evidence="5" id="KW-0808">Transferase</keyword>
<dbReference type="PANTHER" id="PTHR48178:SF1">
    <property type="entry name" value="PEROXISOME BIOGENESIS FACTOR 2"/>
    <property type="match status" value="1"/>
</dbReference>
<comment type="caution">
    <text evidence="20">The sequence shown here is derived from an EMBL/GenBank/DDBJ whole genome shotgun (WGS) entry which is preliminary data.</text>
</comment>
<dbReference type="GO" id="GO:0005778">
    <property type="term" value="C:peroxisomal membrane"/>
    <property type="evidence" value="ECO:0007669"/>
    <property type="project" value="UniProtKB-SubCell"/>
</dbReference>
<dbReference type="SMART" id="SM00184">
    <property type="entry name" value="RING"/>
    <property type="match status" value="1"/>
</dbReference>
<evidence type="ECO:0000313" key="21">
    <source>
        <dbReference type="Proteomes" id="UP001234581"/>
    </source>
</evidence>
<sequence length="375" mass="43405">MPRSPADPPVAEWSTLWKDMQPTLAKIRRSMITARTTPIKVMRVSQLDSDILDSELFTILKEQLWSALSLFKPTFKERFEPELLAVLNLVLFKFSVYDSNATYGAQLQNLKYRNEWKHRGPLESIAKDSPLTQTQKILYGVLTVGGQYAWTRSNRYITEQGWGELDESDIRNKVYRVLQAGEKYWKAFSLLNFLVFLWSGRFRTLIDRILGMRMVYAQKSLNRQVSFEFLNRQMVWHAFTEFLLFLVPLINVEKLKLRLMRTLLPKAYLVSAKGYDQLPENQCAVCHDNSSSSDSGPIGQVRDYTVHNPYKADCGHVYCYYCIQSKLAIFGDEWSCLRCGERVSTATKVINKVELEEDNTIEEKSSSSNHDAKKE</sequence>
<dbReference type="CDD" id="cd16526">
    <property type="entry name" value="RING-HC_PEX2"/>
    <property type="match status" value="1"/>
</dbReference>
<evidence type="ECO:0000256" key="9">
    <source>
        <dbReference type="ARBA" id="ARBA00022786"/>
    </source>
</evidence>
<feature type="domain" description="RING-type" evidence="19">
    <location>
        <begin position="283"/>
        <end position="339"/>
    </location>
</feature>
<dbReference type="InterPro" id="IPR025654">
    <property type="entry name" value="PEX2/10"/>
</dbReference>
<name>A0AAD7UXS3_9FUNG</name>
<dbReference type="GO" id="GO:0016567">
    <property type="term" value="P:protein ubiquitination"/>
    <property type="evidence" value="ECO:0007669"/>
    <property type="project" value="UniProtKB-ARBA"/>
</dbReference>
<comment type="subcellular location">
    <subcellularLocation>
        <location evidence="1">Peroxisome membrane</location>
        <topology evidence="1">Multi-pass membrane protein</topology>
    </subcellularLocation>
</comment>
<keyword evidence="8 18" id="KW-0863">Zinc-finger</keyword>
<dbReference type="AlphaFoldDB" id="A0AAD7UXS3"/>
<keyword evidence="13" id="KW-0472">Membrane</keyword>
<dbReference type="InterPro" id="IPR017907">
    <property type="entry name" value="Znf_RING_CS"/>
</dbReference>
<evidence type="ECO:0000256" key="3">
    <source>
        <dbReference type="ARBA" id="ARBA00008704"/>
    </source>
</evidence>
<dbReference type="RefSeq" id="XP_058339334.1">
    <property type="nucleotide sequence ID" value="XM_058489847.1"/>
</dbReference>
<comment type="pathway">
    <text evidence="2">Protein modification; protein ubiquitination.</text>
</comment>